<feature type="signal peptide" evidence="1">
    <location>
        <begin position="1"/>
        <end position="18"/>
    </location>
</feature>
<protein>
    <recommendedName>
        <fullName evidence="4">Viral A-type inclusion protein</fullName>
    </recommendedName>
</protein>
<proteinExistence type="predicted"/>
<evidence type="ECO:0000313" key="3">
    <source>
        <dbReference type="Proteomes" id="UP001302349"/>
    </source>
</evidence>
<evidence type="ECO:0000256" key="1">
    <source>
        <dbReference type="SAM" id="SignalP"/>
    </source>
</evidence>
<dbReference type="Proteomes" id="UP001302349">
    <property type="component" value="Chromosome"/>
</dbReference>
<dbReference type="RefSeq" id="WP_317489648.1">
    <property type="nucleotide sequence ID" value="NZ_CP136051.1"/>
</dbReference>
<feature type="chain" id="PRO_5045191082" description="Viral A-type inclusion protein" evidence="1">
    <location>
        <begin position="19"/>
        <end position="139"/>
    </location>
</feature>
<accession>A0ABZ0IR38</accession>
<dbReference type="EMBL" id="CP136051">
    <property type="protein sequence ID" value="WOK06957.1"/>
    <property type="molecule type" value="Genomic_DNA"/>
</dbReference>
<evidence type="ECO:0000313" key="2">
    <source>
        <dbReference type="EMBL" id="WOK06957.1"/>
    </source>
</evidence>
<keyword evidence="3" id="KW-1185">Reference proteome</keyword>
<gene>
    <name evidence="2" type="ORF">RT717_28235</name>
</gene>
<evidence type="ECO:0008006" key="4">
    <source>
        <dbReference type="Google" id="ProtNLM"/>
    </source>
</evidence>
<reference evidence="2 3" key="1">
    <citation type="journal article" date="2023" name="Microbiol. Resour. Announc.">
        <title>Complete Genome Sequence of Imperialibacter roseus strain P4T.</title>
        <authorList>
            <person name="Tizabi D.R."/>
            <person name="Bachvaroff T."/>
            <person name="Hill R.T."/>
        </authorList>
    </citation>
    <scope>NUCLEOTIDE SEQUENCE [LARGE SCALE GENOMIC DNA]</scope>
    <source>
        <strain evidence="2 3">P4T</strain>
    </source>
</reference>
<dbReference type="PROSITE" id="PS51257">
    <property type="entry name" value="PROKAR_LIPOPROTEIN"/>
    <property type="match status" value="1"/>
</dbReference>
<sequence length="139" mass="15765">MKMKKVVFLLFMVATATACSNEQKEQKDALMAEVMAAHDEVMPKMGELRQVAKTLQAKADSLSTLTEQDFSTEISTLRQTAKSIEDANEGMMEWMRQFEMPDNEAPIAEVLVYLKDQKEKVDTVRDKMLKSLEEGKALQ</sequence>
<organism evidence="2 3">
    <name type="scientific">Imperialibacter roseus</name>
    <dbReference type="NCBI Taxonomy" id="1324217"/>
    <lineage>
        <taxon>Bacteria</taxon>
        <taxon>Pseudomonadati</taxon>
        <taxon>Bacteroidota</taxon>
        <taxon>Cytophagia</taxon>
        <taxon>Cytophagales</taxon>
        <taxon>Flammeovirgaceae</taxon>
        <taxon>Imperialibacter</taxon>
    </lineage>
</organism>
<name>A0ABZ0IR38_9BACT</name>
<keyword evidence="1" id="KW-0732">Signal</keyword>